<sequence>MLAWHDALEEFLLTKQAEGRAVRTLKDYRKHVSAFFREHEDAWPDHHALKRAVVAHFADLRELSATHYNLRREYLKAFFSWCIREEYLPKNPADNIPKRKNDGTPRNLDHDTLKRLLALPRKDTYAGVRDYALMLFQLDTGTRPGEALQLLPDHFNLAALEVIIPSGTAKTRAARTVVVSPQTAKAIRRLLSVRPADWTDDVPVFASASGRRFTVHGWDQRLAKYGERLGVRLTAYMLRHSSAILFLRGGGHVFALQRQLGHTSLVMTKRYVHLADSDLHQQHAVASPVANLLPQRTRARKVK</sequence>
<dbReference type="OrthoDB" id="107900at2"/>
<dbReference type="PROSITE" id="PS51900">
    <property type="entry name" value="CB"/>
    <property type="match status" value="1"/>
</dbReference>
<organism evidence="7 8">
    <name type="scientific">Kyrpidia tusciae (strain DSM 2912 / NBRC 15312 / T2)</name>
    <name type="common">Bacillus tusciae</name>
    <dbReference type="NCBI Taxonomy" id="562970"/>
    <lineage>
        <taxon>Bacteria</taxon>
        <taxon>Bacillati</taxon>
        <taxon>Bacillota</taxon>
        <taxon>Bacilli</taxon>
        <taxon>Bacillales</taxon>
        <taxon>Alicyclobacillaceae</taxon>
        <taxon>Kyrpidia</taxon>
    </lineage>
</organism>
<dbReference type="InterPro" id="IPR013762">
    <property type="entry name" value="Integrase-like_cat_sf"/>
</dbReference>
<evidence type="ECO:0000259" key="5">
    <source>
        <dbReference type="PROSITE" id="PS51898"/>
    </source>
</evidence>
<dbReference type="InterPro" id="IPR050090">
    <property type="entry name" value="Tyrosine_recombinase_XerCD"/>
</dbReference>
<dbReference type="InterPro" id="IPR044068">
    <property type="entry name" value="CB"/>
</dbReference>
<feature type="domain" description="Core-binding (CB)" evidence="6">
    <location>
        <begin position="2"/>
        <end position="83"/>
    </location>
</feature>
<dbReference type="PANTHER" id="PTHR30349">
    <property type="entry name" value="PHAGE INTEGRASE-RELATED"/>
    <property type="match status" value="1"/>
</dbReference>
<dbReference type="CDD" id="cd00397">
    <property type="entry name" value="DNA_BRE_C"/>
    <property type="match status" value="1"/>
</dbReference>
<reference evidence="7 8" key="1">
    <citation type="journal article" date="2011" name="Stand. Genomic Sci.">
        <title>Complete genome sequence of the thermophilic, hydrogen-oxidizing Bacillus tusciae type strain (T2) and reclassification in the new genus, Kyrpidia gen. nov. as Kyrpidia tusciae comb. nov. and emendation of the family Alicyclobacillaceae da Costa and Rainey, 2010.</title>
        <authorList>
            <person name="Klenk H.P."/>
            <person name="Lapidus A."/>
            <person name="Chertkov O."/>
            <person name="Copeland A."/>
            <person name="Del Rio T.G."/>
            <person name="Nolan M."/>
            <person name="Lucas S."/>
            <person name="Chen F."/>
            <person name="Tice H."/>
            <person name="Cheng J.F."/>
            <person name="Han C."/>
            <person name="Bruce D."/>
            <person name="Goodwin L."/>
            <person name="Pitluck S."/>
            <person name="Pati A."/>
            <person name="Ivanova N."/>
            <person name="Mavromatis K."/>
            <person name="Daum C."/>
            <person name="Chen A."/>
            <person name="Palaniappan K."/>
            <person name="Chang Y.J."/>
            <person name="Land M."/>
            <person name="Hauser L."/>
            <person name="Jeffries C.D."/>
            <person name="Detter J.C."/>
            <person name="Rohde M."/>
            <person name="Abt B."/>
            <person name="Pukall R."/>
            <person name="Goker M."/>
            <person name="Bristow J."/>
            <person name="Markowitz V."/>
            <person name="Hugenholtz P."/>
            <person name="Eisen J.A."/>
        </authorList>
    </citation>
    <scope>NUCLEOTIDE SEQUENCE [LARGE SCALE GENOMIC DNA]</scope>
    <source>
        <strain evidence="7 8">DSM 2912</strain>
    </source>
</reference>
<dbReference type="Pfam" id="PF00589">
    <property type="entry name" value="Phage_integrase"/>
    <property type="match status" value="1"/>
</dbReference>
<dbReference type="KEGG" id="bts:Btus_0018"/>
<dbReference type="STRING" id="562970.Btus_0018"/>
<keyword evidence="8" id="KW-1185">Reference proteome</keyword>
<evidence type="ECO:0000256" key="4">
    <source>
        <dbReference type="PROSITE-ProRule" id="PRU01248"/>
    </source>
</evidence>
<gene>
    <name evidence="7" type="ordered locus">Btus_0018</name>
</gene>
<dbReference type="AlphaFoldDB" id="D5WR08"/>
<keyword evidence="3" id="KW-0233">DNA recombination</keyword>
<evidence type="ECO:0000259" key="6">
    <source>
        <dbReference type="PROSITE" id="PS51900"/>
    </source>
</evidence>
<evidence type="ECO:0000313" key="8">
    <source>
        <dbReference type="Proteomes" id="UP000002368"/>
    </source>
</evidence>
<dbReference type="Proteomes" id="UP000002368">
    <property type="component" value="Chromosome"/>
</dbReference>
<evidence type="ECO:0000313" key="7">
    <source>
        <dbReference type="EMBL" id="ADG04798.1"/>
    </source>
</evidence>
<comment type="similarity">
    <text evidence="1">Belongs to the 'phage' integrase family.</text>
</comment>
<dbReference type="GO" id="GO:0003677">
    <property type="term" value="F:DNA binding"/>
    <property type="evidence" value="ECO:0007669"/>
    <property type="project" value="UniProtKB-UniRule"/>
</dbReference>
<dbReference type="PANTHER" id="PTHR30349:SF41">
    <property type="entry name" value="INTEGRASE_RECOMBINASE PROTEIN MJ0367-RELATED"/>
    <property type="match status" value="1"/>
</dbReference>
<dbReference type="GO" id="GO:0006310">
    <property type="term" value="P:DNA recombination"/>
    <property type="evidence" value="ECO:0007669"/>
    <property type="project" value="UniProtKB-KW"/>
</dbReference>
<feature type="domain" description="Tyr recombinase" evidence="5">
    <location>
        <begin position="103"/>
        <end position="284"/>
    </location>
</feature>
<dbReference type="HOGENOM" id="CLU_027562_9_2_9"/>
<dbReference type="InterPro" id="IPR010998">
    <property type="entry name" value="Integrase_recombinase_N"/>
</dbReference>
<dbReference type="GO" id="GO:0015074">
    <property type="term" value="P:DNA integration"/>
    <property type="evidence" value="ECO:0007669"/>
    <property type="project" value="InterPro"/>
</dbReference>
<dbReference type="Gene3D" id="1.10.443.10">
    <property type="entry name" value="Intergrase catalytic core"/>
    <property type="match status" value="1"/>
</dbReference>
<name>D5WR08_KYRT2</name>
<dbReference type="EMBL" id="CP002017">
    <property type="protein sequence ID" value="ADG04798.1"/>
    <property type="molecule type" value="Genomic_DNA"/>
</dbReference>
<protein>
    <submittedName>
        <fullName evidence="7">Integrase family protein</fullName>
    </submittedName>
</protein>
<dbReference type="InterPro" id="IPR002104">
    <property type="entry name" value="Integrase_catalytic"/>
</dbReference>
<proteinExistence type="inferred from homology"/>
<evidence type="ECO:0000256" key="2">
    <source>
        <dbReference type="ARBA" id="ARBA00023125"/>
    </source>
</evidence>
<dbReference type="SUPFAM" id="SSF56349">
    <property type="entry name" value="DNA breaking-rejoining enzymes"/>
    <property type="match status" value="1"/>
</dbReference>
<dbReference type="PROSITE" id="PS51898">
    <property type="entry name" value="TYR_RECOMBINASE"/>
    <property type="match status" value="1"/>
</dbReference>
<dbReference type="InterPro" id="IPR011010">
    <property type="entry name" value="DNA_brk_join_enz"/>
</dbReference>
<evidence type="ECO:0000256" key="3">
    <source>
        <dbReference type="ARBA" id="ARBA00023172"/>
    </source>
</evidence>
<dbReference type="eggNOG" id="COG4974">
    <property type="taxonomic scope" value="Bacteria"/>
</dbReference>
<dbReference type="Gene3D" id="1.10.150.130">
    <property type="match status" value="1"/>
</dbReference>
<dbReference type="RefSeq" id="WP_013074092.1">
    <property type="nucleotide sequence ID" value="NC_014098.1"/>
</dbReference>
<evidence type="ECO:0000256" key="1">
    <source>
        <dbReference type="ARBA" id="ARBA00008857"/>
    </source>
</evidence>
<keyword evidence="2 4" id="KW-0238">DNA-binding</keyword>
<accession>D5WR08</accession>